<evidence type="ECO:0000313" key="2">
    <source>
        <dbReference type="Proteomes" id="UP000050326"/>
    </source>
</evidence>
<keyword evidence="2" id="KW-1185">Reference proteome</keyword>
<dbReference type="AlphaFoldDB" id="A0A0N8NSS4"/>
<dbReference type="Proteomes" id="UP000050326">
    <property type="component" value="Unassembled WGS sequence"/>
</dbReference>
<comment type="caution">
    <text evidence="1">The sequence shown here is derived from an EMBL/GenBank/DDBJ whole genome shotgun (WGS) entry which is preliminary data.</text>
</comment>
<name>A0A0N8NSS4_9CLOT</name>
<dbReference type="OrthoDB" id="2967209at2"/>
<sequence>MSDYSKHEHYMNGNAEFFCDHGHKIKDLETQKPLFNGDSYNHIHFFEGETSKSEHHRHKICYYTGPAIPAACGYGHYHYFYGVTSIDDDHSHYYRGITDIEDNE</sequence>
<accession>A0A0N8NSS4</accession>
<dbReference type="Pfam" id="PF12788">
    <property type="entry name" value="YmaF"/>
    <property type="match status" value="1"/>
</dbReference>
<reference evidence="1 2" key="1">
    <citation type="submission" date="2015-09" db="EMBL/GenBank/DDBJ databases">
        <title>Genome sequence of Oxobacter pfennigii DSM 3222.</title>
        <authorList>
            <person name="Poehlein A."/>
            <person name="Bengelsdorf F.R."/>
            <person name="Schiel-Bengelsdorf B."/>
            <person name="Duerre P."/>
            <person name="Daniel R."/>
        </authorList>
    </citation>
    <scope>NUCLEOTIDE SEQUENCE [LARGE SCALE GENOMIC DNA]</scope>
    <source>
        <strain evidence="1 2">DSM 3222</strain>
    </source>
</reference>
<protein>
    <submittedName>
        <fullName evidence="1">YmaF family protein</fullName>
    </submittedName>
</protein>
<evidence type="ECO:0000313" key="1">
    <source>
        <dbReference type="EMBL" id="KPU42840.1"/>
    </source>
</evidence>
<gene>
    <name evidence="1" type="ORF">OXPF_36040</name>
</gene>
<organism evidence="1 2">
    <name type="scientific">Oxobacter pfennigii</name>
    <dbReference type="NCBI Taxonomy" id="36849"/>
    <lineage>
        <taxon>Bacteria</taxon>
        <taxon>Bacillati</taxon>
        <taxon>Bacillota</taxon>
        <taxon>Clostridia</taxon>
        <taxon>Eubacteriales</taxon>
        <taxon>Clostridiaceae</taxon>
        <taxon>Oxobacter</taxon>
    </lineage>
</organism>
<dbReference type="InterPro" id="IPR024307">
    <property type="entry name" value="YmaF"/>
</dbReference>
<proteinExistence type="predicted"/>
<dbReference type="RefSeq" id="WP_054876581.1">
    <property type="nucleotide sequence ID" value="NZ_LKET01000051.1"/>
</dbReference>
<dbReference type="EMBL" id="LKET01000051">
    <property type="protein sequence ID" value="KPU42840.1"/>
    <property type="molecule type" value="Genomic_DNA"/>
</dbReference>